<proteinExistence type="predicted"/>
<protein>
    <recommendedName>
        <fullName evidence="1">Integrase core domain-containing protein</fullName>
    </recommendedName>
</protein>
<evidence type="ECO:0000259" key="1">
    <source>
        <dbReference type="Pfam" id="PF24764"/>
    </source>
</evidence>
<feature type="domain" description="Integrase core" evidence="1">
    <location>
        <begin position="21"/>
        <end position="100"/>
    </location>
</feature>
<accession>A0AAE0RDR9</accession>
<reference evidence="2" key="1">
    <citation type="submission" date="2023-06" db="EMBL/GenBank/DDBJ databases">
        <title>Male Hemibagrus guttatus genome.</title>
        <authorList>
            <person name="Bian C."/>
        </authorList>
    </citation>
    <scope>NUCLEOTIDE SEQUENCE</scope>
    <source>
        <strain evidence="2">Male_cb2023</strain>
        <tissue evidence="2">Muscle</tissue>
    </source>
</reference>
<sequence>MDQGGAWNHNPIPYHAEYMGHKLHLDQNEKLVMFGVTHVLAINRFSKKIVSHSTMPIKNNLSIYEDVFSPAVITYGMWDQVRVDHGKEFNLTLFMQEMLSHHRFNQKRLPYLQMSSTRCGEASFHCSTHVLQPIMVLQHSDSIGSSMISAKVT</sequence>
<dbReference type="AlphaFoldDB" id="A0AAE0RDR9"/>
<dbReference type="Proteomes" id="UP001274896">
    <property type="component" value="Unassembled WGS sequence"/>
</dbReference>
<gene>
    <name evidence="2" type="ORF">QTP70_014020</name>
</gene>
<evidence type="ECO:0000313" key="2">
    <source>
        <dbReference type="EMBL" id="KAK3551109.1"/>
    </source>
</evidence>
<keyword evidence="3" id="KW-1185">Reference proteome</keyword>
<organism evidence="2 3">
    <name type="scientific">Hemibagrus guttatus</name>
    <dbReference type="NCBI Taxonomy" id="175788"/>
    <lineage>
        <taxon>Eukaryota</taxon>
        <taxon>Metazoa</taxon>
        <taxon>Chordata</taxon>
        <taxon>Craniata</taxon>
        <taxon>Vertebrata</taxon>
        <taxon>Euteleostomi</taxon>
        <taxon>Actinopterygii</taxon>
        <taxon>Neopterygii</taxon>
        <taxon>Teleostei</taxon>
        <taxon>Ostariophysi</taxon>
        <taxon>Siluriformes</taxon>
        <taxon>Bagridae</taxon>
        <taxon>Hemibagrus</taxon>
    </lineage>
</organism>
<evidence type="ECO:0000313" key="3">
    <source>
        <dbReference type="Proteomes" id="UP001274896"/>
    </source>
</evidence>
<comment type="caution">
    <text evidence="2">The sequence shown here is derived from an EMBL/GenBank/DDBJ whole genome shotgun (WGS) entry which is preliminary data.</text>
</comment>
<dbReference type="InterPro" id="IPR058913">
    <property type="entry name" value="Integrase_dom_put"/>
</dbReference>
<dbReference type="Pfam" id="PF24764">
    <property type="entry name" value="rva_4"/>
    <property type="match status" value="1"/>
</dbReference>
<name>A0AAE0RDR9_9TELE</name>
<dbReference type="EMBL" id="JAUCMX010000003">
    <property type="protein sequence ID" value="KAK3551109.1"/>
    <property type="molecule type" value="Genomic_DNA"/>
</dbReference>